<evidence type="ECO:0000313" key="2">
    <source>
        <dbReference type="Proteomes" id="UP001230649"/>
    </source>
</evidence>
<accession>A0ACC2WJL7</accession>
<dbReference type="EMBL" id="JASBWS010000019">
    <property type="protein sequence ID" value="KAJ9111286.1"/>
    <property type="molecule type" value="Genomic_DNA"/>
</dbReference>
<sequence>MAKQSKTKKAKKEKQPTNPPSAAIRRKKAEEDAERERLQQEKANKKKKNVLPPPPLMDTGAKVEGKGNAADGHEIDESAGESDVKAGFGMRGMIVDGDGDVKMTDAKQVNGRSKAKAETLLLNILIKRFEESFDKENSLFPPSVDQSAYKKPLLSALLKERDEITHKMALLYGKLGVKTRDVFRL</sequence>
<organism evidence="1 2">
    <name type="scientific">Naganishia adeliensis</name>
    <dbReference type="NCBI Taxonomy" id="92952"/>
    <lineage>
        <taxon>Eukaryota</taxon>
        <taxon>Fungi</taxon>
        <taxon>Dikarya</taxon>
        <taxon>Basidiomycota</taxon>
        <taxon>Agaricomycotina</taxon>
        <taxon>Tremellomycetes</taxon>
        <taxon>Filobasidiales</taxon>
        <taxon>Filobasidiaceae</taxon>
        <taxon>Naganishia</taxon>
    </lineage>
</organism>
<gene>
    <name evidence="1" type="ORF">QFC20_002577</name>
</gene>
<evidence type="ECO:0000313" key="1">
    <source>
        <dbReference type="EMBL" id="KAJ9111286.1"/>
    </source>
</evidence>
<keyword evidence="2" id="KW-1185">Reference proteome</keyword>
<proteinExistence type="predicted"/>
<dbReference type="Proteomes" id="UP001230649">
    <property type="component" value="Unassembled WGS sequence"/>
</dbReference>
<comment type="caution">
    <text evidence="1">The sequence shown here is derived from an EMBL/GenBank/DDBJ whole genome shotgun (WGS) entry which is preliminary data.</text>
</comment>
<name>A0ACC2WJL7_9TREE</name>
<protein>
    <submittedName>
        <fullName evidence="1">Uncharacterized protein</fullName>
    </submittedName>
</protein>
<reference evidence="1" key="1">
    <citation type="submission" date="2023-04" db="EMBL/GenBank/DDBJ databases">
        <title>Draft Genome sequencing of Naganishia species isolated from polar environments using Oxford Nanopore Technology.</title>
        <authorList>
            <person name="Leo P."/>
            <person name="Venkateswaran K."/>
        </authorList>
    </citation>
    <scope>NUCLEOTIDE SEQUENCE</scope>
    <source>
        <strain evidence="1">MNA-CCFEE 5262</strain>
    </source>
</reference>